<dbReference type="InterPro" id="IPR033909">
    <property type="entry name" value="RNR_small"/>
</dbReference>
<accession>A0A0C9T5T2</accession>
<dbReference type="EMBL" id="KN832577">
    <property type="protein sequence ID" value="KII83468.1"/>
    <property type="molecule type" value="Genomic_DNA"/>
</dbReference>
<evidence type="ECO:0000313" key="2">
    <source>
        <dbReference type="EMBL" id="KII83468.1"/>
    </source>
</evidence>
<dbReference type="GO" id="GO:0016491">
    <property type="term" value="F:oxidoreductase activity"/>
    <property type="evidence" value="ECO:0007669"/>
    <property type="project" value="InterPro"/>
</dbReference>
<sequence>MQEDIEPILSPRHRRLDLFPIQYTNMWTIYKGAQRSFWVAAPATFRRLDVLEWQESLTNVDRRYYSRLLCILAVWDGLSGTLNAVARFASEIQVPEAQFFYTFQMAVSDVHTESYFQMLCDVIPDPQERSMLKESVLPLPSVQLKAAWCKRWIFDQEAPLATRLIAFVCMNNIFFSSSSAAICWIAWERGLMLSMTTRNERILQHGEAHLQFAALLYNDYLQIKPTPDAIGRIVGEAVELEKHFSQELLQEPILDLNATSMDMFIEHFANRILRICGLPPLYEYAINPVRLSTTCS</sequence>
<dbReference type="PANTHER" id="PTHR23409:SF18">
    <property type="entry name" value="RIBONUCLEOSIDE-DIPHOSPHATE REDUCTASE SUBUNIT M2"/>
    <property type="match status" value="1"/>
</dbReference>
<organism evidence="2 3">
    <name type="scientific">Plicaturopsis crispa FD-325 SS-3</name>
    <dbReference type="NCBI Taxonomy" id="944288"/>
    <lineage>
        <taxon>Eukaryota</taxon>
        <taxon>Fungi</taxon>
        <taxon>Dikarya</taxon>
        <taxon>Basidiomycota</taxon>
        <taxon>Agaricomycotina</taxon>
        <taxon>Agaricomycetes</taxon>
        <taxon>Agaricomycetidae</taxon>
        <taxon>Amylocorticiales</taxon>
        <taxon>Amylocorticiaceae</taxon>
        <taxon>Plicatura</taxon>
        <taxon>Plicaturopsis crispa</taxon>
    </lineage>
</organism>
<dbReference type="SUPFAM" id="SSF47240">
    <property type="entry name" value="Ferritin-like"/>
    <property type="match status" value="1"/>
</dbReference>
<dbReference type="InterPro" id="IPR009078">
    <property type="entry name" value="Ferritin-like_SF"/>
</dbReference>
<name>A0A0C9T5T2_PLICR</name>
<dbReference type="AlphaFoldDB" id="A0A0C9T5T2"/>
<protein>
    <submittedName>
        <fullName evidence="2">Uncharacterized protein</fullName>
    </submittedName>
</protein>
<dbReference type="GO" id="GO:0009263">
    <property type="term" value="P:deoxyribonucleotide biosynthetic process"/>
    <property type="evidence" value="ECO:0007669"/>
    <property type="project" value="InterPro"/>
</dbReference>
<proteinExistence type="inferred from homology"/>
<evidence type="ECO:0000313" key="3">
    <source>
        <dbReference type="Proteomes" id="UP000053263"/>
    </source>
</evidence>
<dbReference type="PANTHER" id="PTHR23409">
    <property type="entry name" value="RIBONUCLEOSIDE-DIPHOSPHATE REDUCTASE SMALL CHAIN"/>
    <property type="match status" value="1"/>
</dbReference>
<comment type="similarity">
    <text evidence="1">Belongs to the ribonucleoside diphosphate reductase small chain family.</text>
</comment>
<dbReference type="Proteomes" id="UP000053263">
    <property type="component" value="Unassembled WGS sequence"/>
</dbReference>
<keyword evidence="3" id="KW-1185">Reference proteome</keyword>
<evidence type="ECO:0000256" key="1">
    <source>
        <dbReference type="ARBA" id="ARBA00009303"/>
    </source>
</evidence>
<dbReference type="InterPro" id="IPR000358">
    <property type="entry name" value="RNR_small_fam"/>
</dbReference>
<dbReference type="OrthoDB" id="10248373at2759"/>
<dbReference type="Gene3D" id="1.10.620.20">
    <property type="entry name" value="Ribonucleotide Reductase, subunit A"/>
    <property type="match status" value="1"/>
</dbReference>
<dbReference type="InterPro" id="IPR012348">
    <property type="entry name" value="RNR-like"/>
</dbReference>
<dbReference type="HOGENOM" id="CLU_035339_2_2_1"/>
<dbReference type="CDD" id="cd01049">
    <property type="entry name" value="RNRR2"/>
    <property type="match status" value="1"/>
</dbReference>
<reference evidence="2 3" key="1">
    <citation type="submission" date="2014-06" db="EMBL/GenBank/DDBJ databases">
        <title>Evolutionary Origins and Diversification of the Mycorrhizal Mutualists.</title>
        <authorList>
            <consortium name="DOE Joint Genome Institute"/>
            <consortium name="Mycorrhizal Genomics Consortium"/>
            <person name="Kohler A."/>
            <person name="Kuo A."/>
            <person name="Nagy L.G."/>
            <person name="Floudas D."/>
            <person name="Copeland A."/>
            <person name="Barry K.W."/>
            <person name="Cichocki N."/>
            <person name="Veneault-Fourrey C."/>
            <person name="LaButti K."/>
            <person name="Lindquist E.A."/>
            <person name="Lipzen A."/>
            <person name="Lundell T."/>
            <person name="Morin E."/>
            <person name="Murat C."/>
            <person name="Riley R."/>
            <person name="Ohm R."/>
            <person name="Sun H."/>
            <person name="Tunlid A."/>
            <person name="Henrissat B."/>
            <person name="Grigoriev I.V."/>
            <person name="Hibbett D.S."/>
            <person name="Martin F."/>
        </authorList>
    </citation>
    <scope>NUCLEOTIDE SEQUENCE [LARGE SCALE GENOMIC DNA]</scope>
    <source>
        <strain evidence="2 3">FD-325 SS-3</strain>
    </source>
</reference>
<dbReference type="Pfam" id="PF00268">
    <property type="entry name" value="Ribonuc_red_sm"/>
    <property type="match status" value="1"/>
</dbReference>
<gene>
    <name evidence="2" type="ORF">PLICRDRAFT_119410</name>
</gene>